<protein>
    <recommendedName>
        <fullName evidence="1">Reverse transcriptase Ty1/copia-type domain-containing protein</fullName>
    </recommendedName>
</protein>
<dbReference type="AlphaFoldDB" id="A0AAE1T3D0"/>
<name>A0AAE1T3D0_9LAMI</name>
<dbReference type="InterPro" id="IPR013103">
    <property type="entry name" value="RVT_2"/>
</dbReference>
<comment type="caution">
    <text evidence="2">The sequence shown here is derived from an EMBL/GenBank/DDBJ whole genome shotgun (WGS) entry which is preliminary data.</text>
</comment>
<dbReference type="EMBL" id="JACGWL010000858">
    <property type="protein sequence ID" value="KAK4381553.1"/>
    <property type="molecule type" value="Genomic_DNA"/>
</dbReference>
<evidence type="ECO:0000313" key="3">
    <source>
        <dbReference type="Proteomes" id="UP001289374"/>
    </source>
</evidence>
<dbReference type="Pfam" id="PF07727">
    <property type="entry name" value="RVT_2"/>
    <property type="match status" value="1"/>
</dbReference>
<keyword evidence="3" id="KW-1185">Reference proteome</keyword>
<reference evidence="2" key="1">
    <citation type="submission" date="2020-06" db="EMBL/GenBank/DDBJ databases">
        <authorList>
            <person name="Li T."/>
            <person name="Hu X."/>
            <person name="Zhang T."/>
            <person name="Song X."/>
            <person name="Zhang H."/>
            <person name="Dai N."/>
            <person name="Sheng W."/>
            <person name="Hou X."/>
            <person name="Wei L."/>
        </authorList>
    </citation>
    <scope>NUCLEOTIDE SEQUENCE</scope>
    <source>
        <strain evidence="2">K16</strain>
        <tissue evidence="2">Leaf</tissue>
    </source>
</reference>
<organism evidence="2 3">
    <name type="scientific">Sesamum angolense</name>
    <dbReference type="NCBI Taxonomy" id="2727404"/>
    <lineage>
        <taxon>Eukaryota</taxon>
        <taxon>Viridiplantae</taxon>
        <taxon>Streptophyta</taxon>
        <taxon>Embryophyta</taxon>
        <taxon>Tracheophyta</taxon>
        <taxon>Spermatophyta</taxon>
        <taxon>Magnoliopsida</taxon>
        <taxon>eudicotyledons</taxon>
        <taxon>Gunneridae</taxon>
        <taxon>Pentapetalae</taxon>
        <taxon>asterids</taxon>
        <taxon>lamiids</taxon>
        <taxon>Lamiales</taxon>
        <taxon>Pedaliaceae</taxon>
        <taxon>Sesamum</taxon>
    </lineage>
</organism>
<proteinExistence type="predicted"/>
<gene>
    <name evidence="2" type="ORF">Sango_2956800</name>
</gene>
<feature type="domain" description="Reverse transcriptase Ty1/copia-type" evidence="1">
    <location>
        <begin position="18"/>
        <end position="113"/>
    </location>
</feature>
<reference evidence="2" key="2">
    <citation type="journal article" date="2024" name="Plant">
        <title>Genomic evolution and insights into agronomic trait innovations of Sesamum species.</title>
        <authorList>
            <person name="Miao H."/>
            <person name="Wang L."/>
            <person name="Qu L."/>
            <person name="Liu H."/>
            <person name="Sun Y."/>
            <person name="Le M."/>
            <person name="Wang Q."/>
            <person name="Wei S."/>
            <person name="Zheng Y."/>
            <person name="Lin W."/>
            <person name="Duan Y."/>
            <person name="Cao H."/>
            <person name="Xiong S."/>
            <person name="Wang X."/>
            <person name="Wei L."/>
            <person name="Li C."/>
            <person name="Ma Q."/>
            <person name="Ju M."/>
            <person name="Zhao R."/>
            <person name="Li G."/>
            <person name="Mu C."/>
            <person name="Tian Q."/>
            <person name="Mei H."/>
            <person name="Zhang T."/>
            <person name="Gao T."/>
            <person name="Zhang H."/>
        </authorList>
    </citation>
    <scope>NUCLEOTIDE SEQUENCE</scope>
    <source>
        <strain evidence="2">K16</strain>
    </source>
</reference>
<dbReference type="Proteomes" id="UP001289374">
    <property type="component" value="Unassembled WGS sequence"/>
</dbReference>
<sequence length="121" mass="13598">MEKPPGYVAQGEKQRMCRADHSVFVQTTGLGMVVLAVYVDDILITGSDVVGIEEAKTYLRKHFVTKDLARPRYFLEMEITHSKHGVFLSQRKCACDLFQKAGLLSTKSVDTPMDSNPDFLE</sequence>
<accession>A0AAE1T3D0</accession>
<evidence type="ECO:0000259" key="1">
    <source>
        <dbReference type="Pfam" id="PF07727"/>
    </source>
</evidence>
<evidence type="ECO:0000313" key="2">
    <source>
        <dbReference type="EMBL" id="KAK4381553.1"/>
    </source>
</evidence>